<feature type="signal peptide" evidence="1">
    <location>
        <begin position="1"/>
        <end position="32"/>
    </location>
</feature>
<dbReference type="InterPro" id="IPR052559">
    <property type="entry name" value="V-haloperoxidase"/>
</dbReference>
<dbReference type="Pfam" id="PF01569">
    <property type="entry name" value="PAP2"/>
    <property type="match status" value="1"/>
</dbReference>
<comment type="caution">
    <text evidence="3">The sequence shown here is derived from an EMBL/GenBank/DDBJ whole genome shotgun (WGS) entry which is preliminary data.</text>
</comment>
<dbReference type="Gene3D" id="1.10.606.20">
    <property type="match status" value="2"/>
</dbReference>
<dbReference type="PANTHER" id="PTHR34599:SF1">
    <property type="entry name" value="PHOSPHATIDIC ACID PHOSPHATASE TYPE 2_HALOPEROXIDASE DOMAIN-CONTAINING PROTEIN"/>
    <property type="match status" value="1"/>
</dbReference>
<organism evidence="3 4">
    <name type="scientific">Tunturiibacter lichenicola</name>
    <dbReference type="NCBI Taxonomy" id="2051959"/>
    <lineage>
        <taxon>Bacteria</taxon>
        <taxon>Pseudomonadati</taxon>
        <taxon>Acidobacteriota</taxon>
        <taxon>Terriglobia</taxon>
        <taxon>Terriglobales</taxon>
        <taxon>Acidobacteriaceae</taxon>
        <taxon>Tunturiibacter</taxon>
    </lineage>
</organism>
<dbReference type="AlphaFoldDB" id="A0A7W8J926"/>
<name>A0A7W8J926_9BACT</name>
<dbReference type="SUPFAM" id="SSF48317">
    <property type="entry name" value="Acid phosphatase/Vanadium-dependent haloperoxidase"/>
    <property type="match status" value="2"/>
</dbReference>
<gene>
    <name evidence="3" type="ORF">HDF10_002903</name>
</gene>
<sequence length="524" mass="55753">MTTIVTQKTPLLRTSISAAIFLALALSTSSCSKDIPSSEPLPAVTPANTDANAGAWKMIVLSGPTQIAVTAPAPVSDPGYQSELASIKTAQASLTDAQKTAITYWSSGGVLRWNQIMREIAARSDLPPSPNPDGSYPVPNPANPFANPQYPFSNPPYAARAYSYVSVAQFEALKTAWYYKYQYNRPSPFKTDTGIKALLPTSDIPSYPSEDAVEAGVNAALLTLLFPTSVDEINAKAAEQQQVALISGRASASDIAAGVALGKAVAAVFAARAATDGMKAAGGSPAIWQSLAANATARGEIPWISQDGPPRPPMLPVFGKVKAWMMTPADIVNERPGPPPSTSSTQMQTETAEVKSIVNSLTRDQQATVYKWADGVSTVTPPGHWDAIAEPYISAASFSEVRASRSFALLNMALHDAAVACWDAKYFYFNPRPSQLDPSIKTQTGLPNFPSYVSGHSDFSAAGSDVLSYLFPDAATYFQAQMQEAAMSRLYAGIHYRSDITVGMAHGKRVGDYTVRFAKTDGAN</sequence>
<keyword evidence="1" id="KW-0732">Signal</keyword>
<dbReference type="InterPro" id="IPR000326">
    <property type="entry name" value="PAP2/HPO"/>
</dbReference>
<accession>A0A7W8J926</accession>
<evidence type="ECO:0000256" key="1">
    <source>
        <dbReference type="SAM" id="SignalP"/>
    </source>
</evidence>
<evidence type="ECO:0000313" key="3">
    <source>
        <dbReference type="EMBL" id="MBB5344917.1"/>
    </source>
</evidence>
<dbReference type="InterPro" id="IPR036938">
    <property type="entry name" value="PAP2/HPO_sf"/>
</dbReference>
<dbReference type="Proteomes" id="UP000569092">
    <property type="component" value="Unassembled WGS sequence"/>
</dbReference>
<proteinExistence type="predicted"/>
<protein>
    <recommendedName>
        <fullName evidence="2">Phosphatidic acid phosphatase type 2/haloperoxidase domain-containing protein</fullName>
    </recommendedName>
</protein>
<dbReference type="CDD" id="cd03398">
    <property type="entry name" value="PAP2_haloperoxidase"/>
    <property type="match status" value="1"/>
</dbReference>
<dbReference type="EMBL" id="JACHDZ010000004">
    <property type="protein sequence ID" value="MBB5344917.1"/>
    <property type="molecule type" value="Genomic_DNA"/>
</dbReference>
<feature type="chain" id="PRO_5031395451" description="Phosphatidic acid phosphatase type 2/haloperoxidase domain-containing protein" evidence="1">
    <location>
        <begin position="33"/>
        <end position="524"/>
    </location>
</feature>
<feature type="domain" description="Phosphatidic acid phosphatase type 2/haloperoxidase" evidence="2">
    <location>
        <begin position="419"/>
        <end position="510"/>
    </location>
</feature>
<evidence type="ECO:0000259" key="2">
    <source>
        <dbReference type="Pfam" id="PF01569"/>
    </source>
</evidence>
<reference evidence="3 4" key="1">
    <citation type="submission" date="2020-08" db="EMBL/GenBank/DDBJ databases">
        <title>Genomic Encyclopedia of Type Strains, Phase IV (KMG-V): Genome sequencing to study the core and pangenomes of soil and plant-associated prokaryotes.</title>
        <authorList>
            <person name="Whitman W."/>
        </authorList>
    </citation>
    <scope>NUCLEOTIDE SEQUENCE [LARGE SCALE GENOMIC DNA]</scope>
    <source>
        <strain evidence="3 4">M8US30</strain>
    </source>
</reference>
<dbReference type="PANTHER" id="PTHR34599">
    <property type="entry name" value="PEROXIDASE-RELATED"/>
    <property type="match status" value="1"/>
</dbReference>
<evidence type="ECO:0000313" key="4">
    <source>
        <dbReference type="Proteomes" id="UP000569092"/>
    </source>
</evidence>